<evidence type="ECO:0000313" key="2">
    <source>
        <dbReference type="Proteomes" id="UP000564964"/>
    </source>
</evidence>
<proteinExistence type="predicted"/>
<dbReference type="EMBL" id="DUGH01000143">
    <property type="protein sequence ID" value="HIH16919.1"/>
    <property type="molecule type" value="Genomic_DNA"/>
</dbReference>
<accession>A0A7J4JJZ3</accession>
<comment type="caution">
    <text evidence="1">The sequence shown here is derived from an EMBL/GenBank/DDBJ whole genome shotgun (WGS) entry which is preliminary data.</text>
</comment>
<organism evidence="1 2">
    <name type="scientific">Candidatus Iainarchaeum sp</name>
    <dbReference type="NCBI Taxonomy" id="3101447"/>
    <lineage>
        <taxon>Archaea</taxon>
        <taxon>Candidatus Iainarchaeota</taxon>
        <taxon>Candidatus Iainarchaeia</taxon>
        <taxon>Candidatus Iainarchaeales</taxon>
        <taxon>Candidatus Iainarchaeaceae</taxon>
        <taxon>Candidatus Iainarchaeum</taxon>
    </lineage>
</organism>
<protein>
    <submittedName>
        <fullName evidence="1">AsnC family protein</fullName>
    </submittedName>
</protein>
<gene>
    <name evidence="1" type="ORF">HA252_05950</name>
</gene>
<dbReference type="Proteomes" id="UP000564964">
    <property type="component" value="Unassembled WGS sequence"/>
</dbReference>
<dbReference type="Gene3D" id="1.10.10.10">
    <property type="entry name" value="Winged helix-like DNA-binding domain superfamily/Winged helix DNA-binding domain"/>
    <property type="match status" value="1"/>
</dbReference>
<reference evidence="2" key="1">
    <citation type="journal article" date="2020" name="bioRxiv">
        <title>A rank-normalized archaeal taxonomy based on genome phylogeny resolves widespread incomplete and uneven classifications.</title>
        <authorList>
            <person name="Rinke C."/>
            <person name="Chuvochina M."/>
            <person name="Mussig A.J."/>
            <person name="Chaumeil P.-A."/>
            <person name="Waite D.W."/>
            <person name="Whitman W.B."/>
            <person name="Parks D.H."/>
            <person name="Hugenholtz P."/>
        </authorList>
    </citation>
    <scope>NUCLEOTIDE SEQUENCE [LARGE SCALE GENOMIC DNA]</scope>
</reference>
<dbReference type="InterPro" id="IPR036388">
    <property type="entry name" value="WH-like_DNA-bd_sf"/>
</dbReference>
<sequence length="33" mass="3729">MRGLTVSLDKIDHMIIQRLLEDGRVSFSAVAKE</sequence>
<dbReference type="AlphaFoldDB" id="A0A7J4JJZ3"/>
<evidence type="ECO:0000313" key="1">
    <source>
        <dbReference type="EMBL" id="HIH16919.1"/>
    </source>
</evidence>
<name>A0A7J4JJZ3_9ARCH</name>
<feature type="non-terminal residue" evidence="1">
    <location>
        <position position="33"/>
    </location>
</feature>